<name>A0A2P4X4E2_9STRA</name>
<dbReference type="Pfam" id="PF24626">
    <property type="entry name" value="SH3_Tf2-1"/>
    <property type="match status" value="1"/>
</dbReference>
<evidence type="ECO:0000313" key="3">
    <source>
        <dbReference type="EMBL" id="POM60421.1"/>
    </source>
</evidence>
<dbReference type="OrthoDB" id="2630497at2759"/>
<dbReference type="AlphaFoldDB" id="A0A2P4X4E2"/>
<protein>
    <submittedName>
        <fullName evidence="3">Pol protein</fullName>
    </submittedName>
</protein>
<dbReference type="EMBL" id="NCKW01016873">
    <property type="protein sequence ID" value="POM60421.1"/>
    <property type="molecule type" value="Genomic_DNA"/>
</dbReference>
<evidence type="ECO:0000313" key="4">
    <source>
        <dbReference type="Proteomes" id="UP000237271"/>
    </source>
</evidence>
<gene>
    <name evidence="3" type="ORF">PHPALM_30729</name>
</gene>
<feature type="region of interest" description="Disordered" evidence="1">
    <location>
        <begin position="209"/>
        <end position="258"/>
    </location>
</feature>
<dbReference type="Proteomes" id="UP000237271">
    <property type="component" value="Unassembled WGS sequence"/>
</dbReference>
<dbReference type="InterPro" id="IPR056924">
    <property type="entry name" value="SH3_Tf2-1"/>
</dbReference>
<evidence type="ECO:0000259" key="2">
    <source>
        <dbReference type="Pfam" id="PF24626"/>
    </source>
</evidence>
<keyword evidence="4" id="KW-1185">Reference proteome</keyword>
<reference evidence="3 4" key="1">
    <citation type="journal article" date="2017" name="Genome Biol. Evol.">
        <title>Phytophthora megakarya and P. palmivora, closely related causal agents of cacao black pod rot, underwent increases in genome sizes and gene numbers by different mechanisms.</title>
        <authorList>
            <person name="Ali S.S."/>
            <person name="Shao J."/>
            <person name="Lary D.J."/>
            <person name="Kronmiller B."/>
            <person name="Shen D."/>
            <person name="Strem M.D."/>
            <person name="Amoako-Attah I."/>
            <person name="Akrofi A.Y."/>
            <person name="Begoude B.A."/>
            <person name="Ten Hoopen G.M."/>
            <person name="Coulibaly K."/>
            <person name="Kebe B.I."/>
            <person name="Melnick R.L."/>
            <person name="Guiltinan M.J."/>
            <person name="Tyler B.M."/>
            <person name="Meinhardt L.W."/>
            <person name="Bailey B.A."/>
        </authorList>
    </citation>
    <scope>NUCLEOTIDE SEQUENCE [LARGE SCALE GENOMIC DNA]</scope>
    <source>
        <strain evidence="4">sbr112.9</strain>
    </source>
</reference>
<sequence>MSTGGPSTDGWSDGARQSCARRYSTEHLWLDTSVMVGPAAYVCTQQCGTRINGVYPVLLEWVTTPQVPLTLRGGTLASIVSGGEARKAFSSQVSEIEPVSLQRQLSSFLDDRLALISRVRDAMVLAQDKQKEYSDKNRRGNLTVFMVGDLVLLNTKNLPLKSNQLKHRFIGPFDALVRHGTAYTIDLPKSMATHPTFYVGRLKRYHDPLGLPSRMEKTKNSPPRNEVELSGQPELSVSKPVNGTQAGTHANHTRGGSRNMVINTSVELSSFTAESVTVLSKDPKALRLANLGSSEPFLRTFSIAHT</sequence>
<evidence type="ECO:0000256" key="1">
    <source>
        <dbReference type="SAM" id="MobiDB-lite"/>
    </source>
</evidence>
<feature type="domain" description="Tf2-1-like SH3-like" evidence="2">
    <location>
        <begin position="148"/>
        <end position="206"/>
    </location>
</feature>
<accession>A0A2P4X4E2</accession>
<comment type="caution">
    <text evidence="3">The sequence shown here is derived from an EMBL/GenBank/DDBJ whole genome shotgun (WGS) entry which is preliminary data.</text>
</comment>
<organism evidence="3 4">
    <name type="scientific">Phytophthora palmivora</name>
    <dbReference type="NCBI Taxonomy" id="4796"/>
    <lineage>
        <taxon>Eukaryota</taxon>
        <taxon>Sar</taxon>
        <taxon>Stramenopiles</taxon>
        <taxon>Oomycota</taxon>
        <taxon>Peronosporomycetes</taxon>
        <taxon>Peronosporales</taxon>
        <taxon>Peronosporaceae</taxon>
        <taxon>Phytophthora</taxon>
    </lineage>
</organism>
<feature type="compositionally biased region" description="Polar residues" evidence="1">
    <location>
        <begin position="233"/>
        <end position="258"/>
    </location>
</feature>
<proteinExistence type="predicted"/>